<dbReference type="STRING" id="1317121.ATO11_16685"/>
<evidence type="ECO:0000256" key="1">
    <source>
        <dbReference type="SAM" id="SignalP"/>
    </source>
</evidence>
<organism evidence="2 3">
    <name type="scientific">Pseudaestuariivita atlantica</name>
    <dbReference type="NCBI Taxonomy" id="1317121"/>
    <lineage>
        <taxon>Bacteria</taxon>
        <taxon>Pseudomonadati</taxon>
        <taxon>Pseudomonadota</taxon>
        <taxon>Alphaproteobacteria</taxon>
        <taxon>Rhodobacterales</taxon>
        <taxon>Paracoccaceae</taxon>
        <taxon>Pseudaestuariivita</taxon>
    </lineage>
</organism>
<sequence length="97" mass="10613">MTRRPAALIPRLGALLVGCAIATPAAAQVPHGCFSRTYDNAHLAANPAQIVRDLMRFVRNAPEQDVVWADPAVTFADQGRVRCRLNRVDAQTCEAMR</sequence>
<dbReference type="EMBL" id="AQQZ01000008">
    <property type="protein sequence ID" value="KNG92651.1"/>
    <property type="molecule type" value="Genomic_DNA"/>
</dbReference>
<evidence type="ECO:0000313" key="3">
    <source>
        <dbReference type="Proteomes" id="UP000036938"/>
    </source>
</evidence>
<comment type="caution">
    <text evidence="2">The sequence shown here is derived from an EMBL/GenBank/DDBJ whole genome shotgun (WGS) entry which is preliminary data.</text>
</comment>
<reference evidence="2 3" key="1">
    <citation type="journal article" date="2015" name="Int. J. Syst. Evol. Microbiol.">
        <title>Aestuariivita atlantica sp. nov., isolated from deep sea sediment of the Atlantic Ocean.</title>
        <authorList>
            <person name="Li G."/>
            <person name="Lai Q."/>
            <person name="Du Y."/>
            <person name="Liu X."/>
            <person name="Sun F."/>
            <person name="Shao Z."/>
        </authorList>
    </citation>
    <scope>NUCLEOTIDE SEQUENCE [LARGE SCALE GENOMIC DNA]</scope>
    <source>
        <strain evidence="2 3">22II-S11-z3</strain>
    </source>
</reference>
<feature type="signal peptide" evidence="1">
    <location>
        <begin position="1"/>
        <end position="27"/>
    </location>
</feature>
<dbReference type="AlphaFoldDB" id="A0A0L1JLM5"/>
<name>A0A0L1JLM5_9RHOB</name>
<accession>A0A0L1JLM5</accession>
<keyword evidence="1" id="KW-0732">Signal</keyword>
<evidence type="ECO:0000313" key="2">
    <source>
        <dbReference type="EMBL" id="KNG92651.1"/>
    </source>
</evidence>
<gene>
    <name evidence="2" type="ORF">ATO11_16685</name>
</gene>
<proteinExistence type="predicted"/>
<dbReference type="Proteomes" id="UP000036938">
    <property type="component" value="Unassembled WGS sequence"/>
</dbReference>
<feature type="chain" id="PRO_5005554029" evidence="1">
    <location>
        <begin position="28"/>
        <end position="97"/>
    </location>
</feature>
<protein>
    <submittedName>
        <fullName evidence="2">Uncharacterized protein</fullName>
    </submittedName>
</protein>
<keyword evidence="3" id="KW-1185">Reference proteome</keyword>